<proteinExistence type="predicted"/>
<reference evidence="2" key="1">
    <citation type="journal article" date="2010" name="Science">
        <title>Signatures of adaptation to obligate biotrophy in the Hyaloperonospora arabidopsidis genome.</title>
        <authorList>
            <person name="Baxter L."/>
            <person name="Tripathy S."/>
            <person name="Ishaque N."/>
            <person name="Boot N."/>
            <person name="Cabral A."/>
            <person name="Kemen E."/>
            <person name="Thines M."/>
            <person name="Ah-Fong A."/>
            <person name="Anderson R."/>
            <person name="Badejoko W."/>
            <person name="Bittner-Eddy P."/>
            <person name="Boore J.L."/>
            <person name="Chibucos M.C."/>
            <person name="Coates M."/>
            <person name="Dehal P."/>
            <person name="Delehaunty K."/>
            <person name="Dong S."/>
            <person name="Downton P."/>
            <person name="Dumas B."/>
            <person name="Fabro G."/>
            <person name="Fronick C."/>
            <person name="Fuerstenberg S.I."/>
            <person name="Fulton L."/>
            <person name="Gaulin E."/>
            <person name="Govers F."/>
            <person name="Hughes L."/>
            <person name="Humphray S."/>
            <person name="Jiang R.H."/>
            <person name="Judelson H."/>
            <person name="Kamoun S."/>
            <person name="Kyung K."/>
            <person name="Meijer H."/>
            <person name="Minx P."/>
            <person name="Morris P."/>
            <person name="Nelson J."/>
            <person name="Phuntumart V."/>
            <person name="Qutob D."/>
            <person name="Rehmany A."/>
            <person name="Rougon-Cardoso A."/>
            <person name="Ryden P."/>
            <person name="Torto-Alalibo T."/>
            <person name="Studholme D."/>
            <person name="Wang Y."/>
            <person name="Win J."/>
            <person name="Wood J."/>
            <person name="Clifton S.W."/>
            <person name="Rogers J."/>
            <person name="Van den Ackerveken G."/>
            <person name="Jones J.D."/>
            <person name="McDowell J.M."/>
            <person name="Beynon J."/>
            <person name="Tyler B.M."/>
        </authorList>
    </citation>
    <scope>NUCLEOTIDE SEQUENCE [LARGE SCALE GENOMIC DNA]</scope>
    <source>
        <strain evidence="2">Emoy2</strain>
    </source>
</reference>
<dbReference type="AlphaFoldDB" id="M4B9E3"/>
<dbReference type="InParanoid" id="M4B9E3"/>
<dbReference type="EMBL" id="JH598031">
    <property type="status" value="NOT_ANNOTATED_CDS"/>
    <property type="molecule type" value="Genomic_DNA"/>
</dbReference>
<name>M4B9E3_HYAAE</name>
<evidence type="ECO:0000313" key="1">
    <source>
        <dbReference type="EnsemblProtists" id="HpaP802902"/>
    </source>
</evidence>
<accession>M4B9E3</accession>
<evidence type="ECO:0000313" key="2">
    <source>
        <dbReference type="Proteomes" id="UP000011713"/>
    </source>
</evidence>
<sequence>MVSRVEKWQHGQGDRGRRHETILRRRRDWKIIKHTMGTWDVVKSSQEVAMQLEDREEEVECM</sequence>
<reference evidence="1" key="2">
    <citation type="submission" date="2015-06" db="UniProtKB">
        <authorList>
            <consortium name="EnsemblProtists"/>
        </authorList>
    </citation>
    <scope>IDENTIFICATION</scope>
    <source>
        <strain evidence="1">Emoy2</strain>
    </source>
</reference>
<dbReference type="Proteomes" id="UP000011713">
    <property type="component" value="Unassembled WGS sequence"/>
</dbReference>
<protein>
    <submittedName>
        <fullName evidence="1">Uncharacterized protein</fullName>
    </submittedName>
</protein>
<dbReference type="VEuPathDB" id="FungiDB:HpaG802902"/>
<dbReference type="EnsemblProtists" id="HpaT802902">
    <property type="protein sequence ID" value="HpaP802902"/>
    <property type="gene ID" value="HpaG802902"/>
</dbReference>
<organism evidence="1 2">
    <name type="scientific">Hyaloperonospora arabidopsidis (strain Emoy2)</name>
    <name type="common">Downy mildew agent</name>
    <name type="synonym">Peronospora arabidopsidis</name>
    <dbReference type="NCBI Taxonomy" id="559515"/>
    <lineage>
        <taxon>Eukaryota</taxon>
        <taxon>Sar</taxon>
        <taxon>Stramenopiles</taxon>
        <taxon>Oomycota</taxon>
        <taxon>Peronosporomycetes</taxon>
        <taxon>Peronosporales</taxon>
        <taxon>Peronosporaceae</taxon>
        <taxon>Hyaloperonospora</taxon>
    </lineage>
</organism>
<dbReference type="HOGENOM" id="CLU_2908835_0_0_1"/>
<keyword evidence="2" id="KW-1185">Reference proteome</keyword>